<dbReference type="AlphaFoldDB" id="A0A2W5MVT9"/>
<feature type="domain" description="J" evidence="2">
    <location>
        <begin position="106"/>
        <end position="172"/>
    </location>
</feature>
<name>A0A2W5MVT9_9BACT</name>
<evidence type="ECO:0000256" key="1">
    <source>
        <dbReference type="ARBA" id="ARBA00023186"/>
    </source>
</evidence>
<dbReference type="InterPro" id="IPR036869">
    <property type="entry name" value="J_dom_sf"/>
</dbReference>
<sequence>MPGCREHGEHRAPKDRSLSDHYWFCFDHVKDYNAAWDYFSGMNKDEVEESILRSMYGDRPTWRYDVDGAAADAIRRAAWQTYNFTDKEPPKEEPRRKVTGLNPNSPEYEALTLMDLEPPITLAGIKARYKELAKKYHPDLNQGDKKAEDLLKSINMAYTILKLSYAKFEKLDAR</sequence>
<dbReference type="SUPFAM" id="SSF46565">
    <property type="entry name" value="Chaperone J-domain"/>
    <property type="match status" value="1"/>
</dbReference>
<gene>
    <name evidence="3" type="ORF">DI551_10390</name>
</gene>
<dbReference type="CDD" id="cd06257">
    <property type="entry name" value="DnaJ"/>
    <property type="match status" value="1"/>
</dbReference>
<dbReference type="SMART" id="SM00271">
    <property type="entry name" value="DnaJ"/>
    <property type="match status" value="1"/>
</dbReference>
<organism evidence="3 4">
    <name type="scientific">Micavibrio aeruginosavorus</name>
    <dbReference type="NCBI Taxonomy" id="349221"/>
    <lineage>
        <taxon>Bacteria</taxon>
        <taxon>Pseudomonadati</taxon>
        <taxon>Bdellovibrionota</taxon>
        <taxon>Bdellovibrionia</taxon>
        <taxon>Bdellovibrionales</taxon>
        <taxon>Pseudobdellovibrionaceae</taxon>
        <taxon>Micavibrio</taxon>
    </lineage>
</organism>
<evidence type="ECO:0000313" key="4">
    <source>
        <dbReference type="Proteomes" id="UP000249417"/>
    </source>
</evidence>
<dbReference type="Pfam" id="PF00226">
    <property type="entry name" value="DnaJ"/>
    <property type="match status" value="1"/>
</dbReference>
<protein>
    <submittedName>
        <fullName evidence="3">Molecular chaperone DnaJ</fullName>
    </submittedName>
</protein>
<evidence type="ECO:0000259" key="2">
    <source>
        <dbReference type="PROSITE" id="PS50076"/>
    </source>
</evidence>
<proteinExistence type="predicted"/>
<dbReference type="Gene3D" id="1.10.287.110">
    <property type="entry name" value="DnaJ domain"/>
    <property type="match status" value="1"/>
</dbReference>
<keyword evidence="1" id="KW-0143">Chaperone</keyword>
<accession>A0A2W5MVT9</accession>
<dbReference type="InterPro" id="IPR051938">
    <property type="entry name" value="Apopto_cytoskel_mod"/>
</dbReference>
<dbReference type="EMBL" id="QFQB01000099">
    <property type="protein sequence ID" value="PZQ44319.1"/>
    <property type="molecule type" value="Genomic_DNA"/>
</dbReference>
<dbReference type="PANTHER" id="PTHR44145">
    <property type="entry name" value="DNAJ HOMOLOG SUBFAMILY A MEMBER 3, MITOCHONDRIAL"/>
    <property type="match status" value="1"/>
</dbReference>
<reference evidence="3 4" key="1">
    <citation type="submission" date="2017-08" db="EMBL/GenBank/DDBJ databases">
        <title>Infants hospitalized years apart are colonized by the same room-sourced microbial strains.</title>
        <authorList>
            <person name="Brooks B."/>
            <person name="Olm M.R."/>
            <person name="Firek B.A."/>
            <person name="Baker R."/>
            <person name="Thomas B.C."/>
            <person name="Morowitz M.J."/>
            <person name="Banfield J.F."/>
        </authorList>
    </citation>
    <scope>NUCLEOTIDE SEQUENCE [LARGE SCALE GENOMIC DNA]</scope>
    <source>
        <strain evidence="3">S2_005_002_R2_29</strain>
    </source>
</reference>
<comment type="caution">
    <text evidence="3">The sequence shown here is derived from an EMBL/GenBank/DDBJ whole genome shotgun (WGS) entry which is preliminary data.</text>
</comment>
<dbReference type="Proteomes" id="UP000249417">
    <property type="component" value="Unassembled WGS sequence"/>
</dbReference>
<dbReference type="PRINTS" id="PR00625">
    <property type="entry name" value="JDOMAIN"/>
</dbReference>
<evidence type="ECO:0000313" key="3">
    <source>
        <dbReference type="EMBL" id="PZQ44319.1"/>
    </source>
</evidence>
<dbReference type="PROSITE" id="PS50076">
    <property type="entry name" value="DNAJ_2"/>
    <property type="match status" value="1"/>
</dbReference>
<dbReference type="PANTHER" id="PTHR44145:SF3">
    <property type="entry name" value="DNAJ HOMOLOG SUBFAMILY A MEMBER 3, MITOCHONDRIAL"/>
    <property type="match status" value="1"/>
</dbReference>
<dbReference type="InterPro" id="IPR001623">
    <property type="entry name" value="DnaJ_domain"/>
</dbReference>